<feature type="transmembrane region" description="Helical" evidence="1">
    <location>
        <begin position="53"/>
        <end position="71"/>
    </location>
</feature>
<evidence type="ECO:0000256" key="1">
    <source>
        <dbReference type="SAM" id="Phobius"/>
    </source>
</evidence>
<keyword evidence="2" id="KW-0150">Chloroplast</keyword>
<evidence type="ECO:0000313" key="2">
    <source>
        <dbReference type="EMBL" id="QHD45155.1"/>
    </source>
</evidence>
<geneLocation type="chloroplast" evidence="2"/>
<protein>
    <submittedName>
        <fullName evidence="2">Ycf20</fullName>
    </submittedName>
</protein>
<keyword evidence="1" id="KW-0812">Transmembrane</keyword>
<accession>A0A6B9PFP5</accession>
<proteinExistence type="predicted"/>
<keyword evidence="1" id="KW-1133">Transmembrane helix</keyword>
<reference evidence="2" key="1">
    <citation type="submission" date="2019-12" db="EMBL/GenBank/DDBJ databases">
        <authorList>
            <person name="Han H."/>
        </authorList>
    </citation>
    <scope>NUCLEOTIDE SEQUENCE</scope>
</reference>
<dbReference type="AlphaFoldDB" id="A0A6B9PFP5"/>
<name>A0A6B9PFP5_CODFR</name>
<keyword evidence="1" id="KW-0472">Membrane</keyword>
<feature type="transmembrane region" description="Helical" evidence="1">
    <location>
        <begin position="15"/>
        <end position="41"/>
    </location>
</feature>
<organism evidence="2">
    <name type="scientific">Codium fragile</name>
    <name type="common">Dead man's fingers</name>
    <name type="synonym">Green alga</name>
    <dbReference type="NCBI Taxonomy" id="3133"/>
    <lineage>
        <taxon>Eukaryota</taxon>
        <taxon>Viridiplantae</taxon>
        <taxon>Chlorophyta</taxon>
        <taxon>core chlorophytes</taxon>
        <taxon>Ulvophyceae</taxon>
        <taxon>TCBD clade</taxon>
        <taxon>Bryopsidales</taxon>
        <taxon>Bryopsidineae</taxon>
        <taxon>Codiaceae</taxon>
        <taxon>Codium</taxon>
    </lineage>
</organism>
<keyword evidence="2" id="KW-0934">Plastid</keyword>
<sequence length="78" mass="9462">MNINFFFYGFLFGNIFGSFLFFVRFFLIWDGFLILICLIYFEIFYRIQNKLNILKIEFFLFQSGLLISFFIDAYKVGS</sequence>
<dbReference type="EMBL" id="MN853876">
    <property type="protein sequence ID" value="QHD45155.1"/>
    <property type="molecule type" value="Genomic_DNA"/>
</dbReference>
<gene>
    <name evidence="2" type="primary">ycf20</name>
</gene>